<gene>
    <name evidence="2" type="ORF">Z517_05439</name>
</gene>
<keyword evidence="3" id="KW-1185">Reference proteome</keyword>
<proteinExistence type="predicted"/>
<name>A0A0D2F738_9EURO</name>
<sequence length="291" mass="31257">MRPNESRRHLTLNGTDVHYISSGNTEGPLTVLLHGLGGSTGTFRDLIPLIPPNYHIISIDIEGFGKTPLHPGKPLSFERYVSDLHDLITHIQEHSSTSTAGTSNGIKHNSSKEPICLVGHSLGGIISLHYAAQYPSEVAGLLLLGAGRSVRGIPPAQQRMRDLAKTAREKGIQEVAQIAVKSNFPADRVNDRSHELQVYDAVVSCSAEAYAATAELVASDDHCDPDYSLIKCPAVFVAGDKDMISPPQRSKDISSLVGGASEIVLVKSGHQMILQDIEGVTKAFNKLLAMV</sequence>
<dbReference type="InterPro" id="IPR050266">
    <property type="entry name" value="AB_hydrolase_sf"/>
</dbReference>
<dbReference type="Pfam" id="PF12146">
    <property type="entry name" value="Hydrolase_4"/>
    <property type="match status" value="1"/>
</dbReference>
<dbReference type="RefSeq" id="XP_013286220.1">
    <property type="nucleotide sequence ID" value="XM_013430766.1"/>
</dbReference>
<dbReference type="EMBL" id="KN846971">
    <property type="protein sequence ID" value="KIW82412.1"/>
    <property type="molecule type" value="Genomic_DNA"/>
</dbReference>
<evidence type="ECO:0000313" key="2">
    <source>
        <dbReference type="EMBL" id="KIW82412.1"/>
    </source>
</evidence>
<evidence type="ECO:0000313" key="3">
    <source>
        <dbReference type="Proteomes" id="UP000053029"/>
    </source>
</evidence>
<dbReference type="Proteomes" id="UP000053029">
    <property type="component" value="Unassembled WGS sequence"/>
</dbReference>
<dbReference type="SUPFAM" id="SSF53474">
    <property type="entry name" value="alpha/beta-Hydrolases"/>
    <property type="match status" value="1"/>
</dbReference>
<dbReference type="VEuPathDB" id="FungiDB:Z517_05439"/>
<feature type="domain" description="Serine aminopeptidase S33" evidence="1">
    <location>
        <begin position="31"/>
        <end position="258"/>
    </location>
</feature>
<dbReference type="PANTHER" id="PTHR43798">
    <property type="entry name" value="MONOACYLGLYCEROL LIPASE"/>
    <property type="match status" value="1"/>
</dbReference>
<dbReference type="GeneID" id="25304929"/>
<dbReference type="Gene3D" id="3.40.50.1820">
    <property type="entry name" value="alpha/beta hydrolase"/>
    <property type="match status" value="1"/>
</dbReference>
<dbReference type="PANTHER" id="PTHR43798:SF33">
    <property type="entry name" value="HYDROLASE, PUTATIVE (AFU_ORTHOLOGUE AFUA_2G14860)-RELATED"/>
    <property type="match status" value="1"/>
</dbReference>
<dbReference type="GO" id="GO:0016020">
    <property type="term" value="C:membrane"/>
    <property type="evidence" value="ECO:0007669"/>
    <property type="project" value="TreeGrafter"/>
</dbReference>
<dbReference type="AlphaFoldDB" id="A0A0D2F738"/>
<accession>A0A0D2F738</accession>
<dbReference type="InterPro" id="IPR022742">
    <property type="entry name" value="Hydrolase_4"/>
</dbReference>
<dbReference type="OrthoDB" id="190201at2759"/>
<reference evidence="2 3" key="1">
    <citation type="submission" date="2015-01" db="EMBL/GenBank/DDBJ databases">
        <title>The Genome Sequence of Fonsecaea pedrosoi CBS 271.37.</title>
        <authorList>
            <consortium name="The Broad Institute Genomics Platform"/>
            <person name="Cuomo C."/>
            <person name="de Hoog S."/>
            <person name="Gorbushina A."/>
            <person name="Stielow B."/>
            <person name="Teixiera M."/>
            <person name="Abouelleil A."/>
            <person name="Chapman S.B."/>
            <person name="Priest M."/>
            <person name="Young S.K."/>
            <person name="Wortman J."/>
            <person name="Nusbaum C."/>
            <person name="Birren B."/>
        </authorList>
    </citation>
    <scope>NUCLEOTIDE SEQUENCE [LARGE SCALE GENOMIC DNA]</scope>
    <source>
        <strain evidence="2 3">CBS 271.37</strain>
    </source>
</reference>
<organism evidence="2 3">
    <name type="scientific">Fonsecaea pedrosoi CBS 271.37</name>
    <dbReference type="NCBI Taxonomy" id="1442368"/>
    <lineage>
        <taxon>Eukaryota</taxon>
        <taxon>Fungi</taxon>
        <taxon>Dikarya</taxon>
        <taxon>Ascomycota</taxon>
        <taxon>Pezizomycotina</taxon>
        <taxon>Eurotiomycetes</taxon>
        <taxon>Chaetothyriomycetidae</taxon>
        <taxon>Chaetothyriales</taxon>
        <taxon>Herpotrichiellaceae</taxon>
        <taxon>Fonsecaea</taxon>
    </lineage>
</organism>
<evidence type="ECO:0000259" key="1">
    <source>
        <dbReference type="Pfam" id="PF12146"/>
    </source>
</evidence>
<protein>
    <recommendedName>
        <fullName evidence="1">Serine aminopeptidase S33 domain-containing protein</fullName>
    </recommendedName>
</protein>
<dbReference type="HOGENOM" id="CLU_020336_50_3_1"/>
<dbReference type="STRING" id="1442368.A0A0D2F738"/>
<dbReference type="InterPro" id="IPR029058">
    <property type="entry name" value="AB_hydrolase_fold"/>
</dbReference>